<feature type="region of interest" description="Disordered" evidence="1">
    <location>
        <begin position="57"/>
        <end position="76"/>
    </location>
</feature>
<organism evidence="2 3">
    <name type="scientific">Cellulomonas phragmiteti</name>
    <dbReference type="NCBI Taxonomy" id="478780"/>
    <lineage>
        <taxon>Bacteria</taxon>
        <taxon>Bacillati</taxon>
        <taxon>Actinomycetota</taxon>
        <taxon>Actinomycetes</taxon>
        <taxon>Micrococcales</taxon>
        <taxon>Cellulomonadaceae</taxon>
        <taxon>Cellulomonas</taxon>
    </lineage>
</organism>
<proteinExistence type="predicted"/>
<dbReference type="Proteomes" id="UP000614741">
    <property type="component" value="Unassembled WGS sequence"/>
</dbReference>
<protein>
    <submittedName>
        <fullName evidence="2">Uncharacterized protein</fullName>
    </submittedName>
</protein>
<reference evidence="2 3" key="1">
    <citation type="submission" date="2021-01" db="EMBL/GenBank/DDBJ databases">
        <title>Whole genome shotgun sequence of Cellulomonas phragmiteti NBRC 110785.</title>
        <authorList>
            <person name="Komaki H."/>
            <person name="Tamura T."/>
        </authorList>
    </citation>
    <scope>NUCLEOTIDE SEQUENCE [LARGE SCALE GENOMIC DNA]</scope>
    <source>
        <strain evidence="2 3">NBRC 110785</strain>
    </source>
</reference>
<keyword evidence="3" id="KW-1185">Reference proteome</keyword>
<sequence>MVAASAAGRARMRELLGQGAGVVGGCDGAGTGHVERSPGSRAEINNENYLRQLRDRRARVHGARRDGGVRRRARSL</sequence>
<evidence type="ECO:0000313" key="2">
    <source>
        <dbReference type="EMBL" id="GIG41717.1"/>
    </source>
</evidence>
<comment type="caution">
    <text evidence="2">The sequence shown here is derived from an EMBL/GenBank/DDBJ whole genome shotgun (WGS) entry which is preliminary data.</text>
</comment>
<evidence type="ECO:0000256" key="1">
    <source>
        <dbReference type="SAM" id="MobiDB-lite"/>
    </source>
</evidence>
<gene>
    <name evidence="2" type="ORF">Cph01nite_34790</name>
</gene>
<accession>A0ABQ4DQU4</accession>
<name>A0ABQ4DQU4_9CELL</name>
<dbReference type="EMBL" id="BONP01000034">
    <property type="protein sequence ID" value="GIG41717.1"/>
    <property type="molecule type" value="Genomic_DNA"/>
</dbReference>
<evidence type="ECO:0000313" key="3">
    <source>
        <dbReference type="Proteomes" id="UP000614741"/>
    </source>
</evidence>